<dbReference type="FunFam" id="1.50.40.10:FF:000013">
    <property type="entry name" value="Mitochondrial 2-oxoglutarate/malate carrier protein-like protein"/>
    <property type="match status" value="1"/>
</dbReference>
<comment type="subcellular location">
    <subcellularLocation>
        <location evidence="1">Membrane</location>
        <topology evidence="1">Multi-pass membrane protein</topology>
    </subcellularLocation>
</comment>
<reference evidence="19" key="1">
    <citation type="submission" date="2011-02" db="EMBL/GenBank/DDBJ databases">
        <title>The Genome Sequence of Capsaspora owczarzaki ATCC 30864.</title>
        <authorList>
            <person name="Russ C."/>
            <person name="Cuomo C."/>
            <person name="Burger G."/>
            <person name="Gray M.W."/>
            <person name="Holland P.W.H."/>
            <person name="King N."/>
            <person name="Lang F.B.F."/>
            <person name="Roger A.J."/>
            <person name="Ruiz-Trillo I."/>
            <person name="Young S.K."/>
            <person name="Zeng Q."/>
            <person name="Gargeya S."/>
            <person name="Alvarado L."/>
            <person name="Berlin A."/>
            <person name="Chapman S.B."/>
            <person name="Chen Z."/>
            <person name="Freedman E."/>
            <person name="Gellesch M."/>
            <person name="Goldberg J."/>
            <person name="Griggs A."/>
            <person name="Gujja S."/>
            <person name="Heilman E."/>
            <person name="Heiman D."/>
            <person name="Howarth C."/>
            <person name="Mehta T."/>
            <person name="Neiman D."/>
            <person name="Pearson M."/>
            <person name="Roberts A."/>
            <person name="Saif S."/>
            <person name="Shea T."/>
            <person name="Shenoy N."/>
            <person name="Sisk P."/>
            <person name="Stolte C."/>
            <person name="Sykes S."/>
            <person name="White J."/>
            <person name="Yandava C."/>
            <person name="Haas B."/>
            <person name="Nusbaum C."/>
            <person name="Birren B."/>
        </authorList>
    </citation>
    <scope>NUCLEOTIDE SEQUENCE</scope>
    <source>
        <strain evidence="19">ATCC 30864</strain>
    </source>
</reference>
<feature type="repeat" description="Solcar" evidence="16">
    <location>
        <begin position="227"/>
        <end position="312"/>
    </location>
</feature>
<dbReference type="GO" id="GO:0015297">
    <property type="term" value="F:antiporter activity"/>
    <property type="evidence" value="ECO:0007669"/>
    <property type="project" value="UniProtKB-KW"/>
</dbReference>
<comment type="catalytic activity">
    <reaction evidence="12">
        <text>oxaloacetate(in) + 2-oxoglutarate(out) = oxaloacetate(out) + 2-oxoglutarate(in)</text>
        <dbReference type="Rhea" id="RHEA:71603"/>
        <dbReference type="ChEBI" id="CHEBI:16452"/>
        <dbReference type="ChEBI" id="CHEBI:16810"/>
    </reaction>
</comment>
<evidence type="ECO:0000256" key="15">
    <source>
        <dbReference type="ARBA" id="ARBA00052710"/>
    </source>
</evidence>
<dbReference type="Proteomes" id="UP000008743">
    <property type="component" value="Unassembled WGS sequence"/>
</dbReference>
<keyword evidence="4" id="KW-0050">Antiport</keyword>
<dbReference type="PROSITE" id="PS50920">
    <property type="entry name" value="SOLCAR"/>
    <property type="match status" value="3"/>
</dbReference>
<evidence type="ECO:0000256" key="11">
    <source>
        <dbReference type="ARBA" id="ARBA00040264"/>
    </source>
</evidence>
<dbReference type="PRINTS" id="PR00784">
    <property type="entry name" value="MTUNCOUPLING"/>
</dbReference>
<dbReference type="EMBL" id="KE346363">
    <property type="protein sequence ID" value="KJE91788.1"/>
    <property type="molecule type" value="Genomic_DNA"/>
</dbReference>
<dbReference type="PANTHER" id="PTHR45618">
    <property type="entry name" value="MITOCHONDRIAL DICARBOXYLATE CARRIER-RELATED"/>
    <property type="match status" value="1"/>
</dbReference>
<organism evidence="18 19">
    <name type="scientific">Capsaspora owczarzaki (strain ATCC 30864)</name>
    <dbReference type="NCBI Taxonomy" id="595528"/>
    <lineage>
        <taxon>Eukaryota</taxon>
        <taxon>Filasterea</taxon>
        <taxon>Capsaspora</taxon>
    </lineage>
</organism>
<comment type="catalytic activity">
    <reaction evidence="13">
        <text>maleate(in) + 2-oxoglutarate(out) = maleate(out) + 2-oxoglutarate(in)</text>
        <dbReference type="Rhea" id="RHEA:71599"/>
        <dbReference type="ChEBI" id="CHEBI:16810"/>
        <dbReference type="ChEBI" id="CHEBI:30780"/>
    </reaction>
</comment>
<evidence type="ECO:0000313" key="18">
    <source>
        <dbReference type="EMBL" id="KJE91788.1"/>
    </source>
</evidence>
<dbReference type="InterPro" id="IPR002067">
    <property type="entry name" value="MCP"/>
</dbReference>
<accession>A0A0D2WN72</accession>
<dbReference type="Gene3D" id="1.50.40.10">
    <property type="entry name" value="Mitochondrial carrier domain"/>
    <property type="match status" value="1"/>
</dbReference>
<keyword evidence="8" id="KW-0445">Lipid transport</keyword>
<dbReference type="AlphaFoldDB" id="A0A0D2WN72"/>
<feature type="repeat" description="Solcar" evidence="16">
    <location>
        <begin position="127"/>
        <end position="218"/>
    </location>
</feature>
<comment type="catalytic activity">
    <reaction evidence="15">
        <text>succinate(in) + 2-oxoglutarate(out) = succinate(out) + 2-oxoglutarate(in)</text>
        <dbReference type="Rhea" id="RHEA:71595"/>
        <dbReference type="ChEBI" id="CHEBI:16810"/>
        <dbReference type="ChEBI" id="CHEBI:30031"/>
    </reaction>
</comment>
<dbReference type="Pfam" id="PF00153">
    <property type="entry name" value="Mito_carr"/>
    <property type="match status" value="3"/>
</dbReference>
<protein>
    <recommendedName>
        <fullName evidence="11">Mitochondrial 2-oxoglutarate/malate carrier protein</fullName>
    </recommendedName>
</protein>
<dbReference type="OrthoDB" id="448427at2759"/>
<dbReference type="InterPro" id="IPR023395">
    <property type="entry name" value="MCP_dom_sf"/>
</dbReference>
<dbReference type="GO" id="GO:0016020">
    <property type="term" value="C:membrane"/>
    <property type="evidence" value="ECO:0007669"/>
    <property type="project" value="UniProtKB-SubCell"/>
</dbReference>
<proteinExistence type="inferred from homology"/>
<name>A0A0D2WN72_CAPO3</name>
<comment type="catalytic activity">
    <reaction evidence="14">
        <text>malonate(in) + 2-oxoglutarate(out) = malonate(out) + 2-oxoglutarate(in)</text>
        <dbReference type="Rhea" id="RHEA:71591"/>
        <dbReference type="ChEBI" id="CHEBI:15792"/>
        <dbReference type="ChEBI" id="CHEBI:16810"/>
    </reaction>
</comment>
<evidence type="ECO:0000256" key="16">
    <source>
        <dbReference type="PROSITE-ProRule" id="PRU00282"/>
    </source>
</evidence>
<dbReference type="SUPFAM" id="SSF103506">
    <property type="entry name" value="Mitochondrial carrier"/>
    <property type="match status" value="1"/>
</dbReference>
<evidence type="ECO:0000256" key="8">
    <source>
        <dbReference type="ARBA" id="ARBA00023055"/>
    </source>
</evidence>
<comment type="similarity">
    <text evidence="2 17">Belongs to the mitochondrial carrier (TC 2.A.29) family.</text>
</comment>
<keyword evidence="7" id="KW-1133">Transmembrane helix</keyword>
<evidence type="ECO:0000256" key="2">
    <source>
        <dbReference type="ARBA" id="ARBA00006375"/>
    </source>
</evidence>
<keyword evidence="19" id="KW-1185">Reference proteome</keyword>
<evidence type="ECO:0000313" key="19">
    <source>
        <dbReference type="Proteomes" id="UP000008743"/>
    </source>
</evidence>
<evidence type="ECO:0000256" key="4">
    <source>
        <dbReference type="ARBA" id="ARBA00022449"/>
    </source>
</evidence>
<gene>
    <name evidence="18" type="ORF">CAOG_002873</name>
</gene>
<evidence type="ECO:0000256" key="17">
    <source>
        <dbReference type="RuleBase" id="RU000488"/>
    </source>
</evidence>
<feature type="repeat" description="Solcar" evidence="16">
    <location>
        <begin position="34"/>
        <end position="117"/>
    </location>
</feature>
<keyword evidence="6" id="KW-0677">Repeat</keyword>
<evidence type="ECO:0000256" key="10">
    <source>
        <dbReference type="ARBA" id="ARBA00036491"/>
    </source>
</evidence>
<evidence type="ECO:0000256" key="7">
    <source>
        <dbReference type="ARBA" id="ARBA00022989"/>
    </source>
</evidence>
<dbReference type="GO" id="GO:0006869">
    <property type="term" value="P:lipid transport"/>
    <property type="evidence" value="ECO:0007669"/>
    <property type="project" value="UniProtKB-KW"/>
</dbReference>
<keyword evidence="9 16" id="KW-0472">Membrane</keyword>
<evidence type="ECO:0000256" key="1">
    <source>
        <dbReference type="ARBA" id="ARBA00004141"/>
    </source>
</evidence>
<dbReference type="InParanoid" id="A0A0D2WN72"/>
<dbReference type="eggNOG" id="KOG0759">
    <property type="taxonomic scope" value="Eukaryota"/>
</dbReference>
<dbReference type="InterPro" id="IPR018108">
    <property type="entry name" value="MCP_transmembrane"/>
</dbReference>
<keyword evidence="3 17" id="KW-0813">Transport</keyword>
<dbReference type="PhylomeDB" id="A0A0D2WN72"/>
<sequence length="317" mass="34591">MSLHSFNFALISTQQQQQQQEQPPKPKPVVLKPISNIATFAFGGLAGMGATCFVQPFDVVKNRLQVSGAGGNSFNALASILKTEGIAGIYSGLSAGLLRQATYTTTRLGVYNSISERMVAQHNGAALPFVYKLGVGMFAGGVGSMVGVPAEIALIRMSTDGRLPVEKRRGYKNAFDAIARISREEGVLTLWRGATPTVIRACVLNATQLASYSQAKEMLQTYMSMRDGIPLHTGASLISGLLSTIVSMPIDIAKTRLQNMHDKEYSGVLDVWRKTVRKEGVLALWRGFTPYYLRLGPHTVVTFILLEQLNKLYRSVF</sequence>
<dbReference type="InterPro" id="IPR050391">
    <property type="entry name" value="Mito_Metabolite_Transporter"/>
</dbReference>
<comment type="catalytic activity">
    <reaction evidence="10">
        <text>(S)-malate(in) + 2-oxoglutarate(out) = (S)-malate(out) + 2-oxoglutarate(in)</text>
        <dbReference type="Rhea" id="RHEA:71587"/>
        <dbReference type="ChEBI" id="CHEBI:15589"/>
        <dbReference type="ChEBI" id="CHEBI:16810"/>
    </reaction>
</comment>
<evidence type="ECO:0000256" key="14">
    <source>
        <dbReference type="ARBA" id="ARBA00052538"/>
    </source>
</evidence>
<keyword evidence="5 16" id="KW-0812">Transmembrane</keyword>
<evidence type="ECO:0000256" key="12">
    <source>
        <dbReference type="ARBA" id="ARBA00050120"/>
    </source>
</evidence>
<evidence type="ECO:0000256" key="13">
    <source>
        <dbReference type="ARBA" id="ARBA00050291"/>
    </source>
</evidence>
<evidence type="ECO:0000256" key="9">
    <source>
        <dbReference type="ARBA" id="ARBA00023136"/>
    </source>
</evidence>
<evidence type="ECO:0000256" key="5">
    <source>
        <dbReference type="ARBA" id="ARBA00022692"/>
    </source>
</evidence>
<evidence type="ECO:0000256" key="3">
    <source>
        <dbReference type="ARBA" id="ARBA00022448"/>
    </source>
</evidence>
<evidence type="ECO:0000256" key="6">
    <source>
        <dbReference type="ARBA" id="ARBA00022737"/>
    </source>
</evidence>